<dbReference type="RefSeq" id="WP_338392492.1">
    <property type="nucleotide sequence ID" value="NZ_AP025314.1"/>
</dbReference>
<dbReference type="GO" id="GO:0006508">
    <property type="term" value="P:proteolysis"/>
    <property type="evidence" value="ECO:0007669"/>
    <property type="project" value="UniProtKB-KW"/>
</dbReference>
<evidence type="ECO:0000256" key="5">
    <source>
        <dbReference type="ARBA" id="ARBA00023049"/>
    </source>
</evidence>
<keyword evidence="4" id="KW-0862">Zinc</keyword>
<accession>A0AAU9CVB8</accession>
<dbReference type="InterPro" id="IPR050626">
    <property type="entry name" value="Peptidase_M16"/>
</dbReference>
<gene>
    <name evidence="8" type="ORF">FUAX_33990</name>
</gene>
<feature type="domain" description="Peptidase M16 N-terminal" evidence="6">
    <location>
        <begin position="14"/>
        <end position="129"/>
    </location>
</feature>
<keyword evidence="2" id="KW-0645">Protease</keyword>
<dbReference type="Proteomes" id="UP001348817">
    <property type="component" value="Chromosome"/>
</dbReference>
<reference evidence="8 9" key="1">
    <citation type="submission" date="2021-12" db="EMBL/GenBank/DDBJ databases">
        <title>Genome sequencing of bacteria with rrn-lacking chromosome and rrn-plasmid.</title>
        <authorList>
            <person name="Anda M."/>
            <person name="Iwasaki W."/>
        </authorList>
    </citation>
    <scope>NUCLEOTIDE SEQUENCE [LARGE SCALE GENOMIC DNA]</scope>
    <source>
        <strain evidence="8 9">DSM 100852</strain>
    </source>
</reference>
<evidence type="ECO:0000256" key="1">
    <source>
        <dbReference type="ARBA" id="ARBA00007261"/>
    </source>
</evidence>
<organism evidence="8 9">
    <name type="scientific">Fulvitalea axinellae</name>
    <dbReference type="NCBI Taxonomy" id="1182444"/>
    <lineage>
        <taxon>Bacteria</taxon>
        <taxon>Pseudomonadati</taxon>
        <taxon>Bacteroidota</taxon>
        <taxon>Cytophagia</taxon>
        <taxon>Cytophagales</taxon>
        <taxon>Persicobacteraceae</taxon>
        <taxon>Fulvitalea</taxon>
    </lineage>
</organism>
<keyword evidence="3" id="KW-0378">Hydrolase</keyword>
<evidence type="ECO:0000256" key="4">
    <source>
        <dbReference type="ARBA" id="ARBA00022833"/>
    </source>
</evidence>
<dbReference type="GO" id="GO:0008237">
    <property type="term" value="F:metallopeptidase activity"/>
    <property type="evidence" value="ECO:0007669"/>
    <property type="project" value="UniProtKB-KW"/>
</dbReference>
<evidence type="ECO:0000256" key="3">
    <source>
        <dbReference type="ARBA" id="ARBA00022801"/>
    </source>
</evidence>
<dbReference type="SUPFAM" id="SSF63411">
    <property type="entry name" value="LuxS/MPP-like metallohydrolase"/>
    <property type="match status" value="2"/>
</dbReference>
<comment type="similarity">
    <text evidence="1">Belongs to the peptidase M16 family.</text>
</comment>
<evidence type="ECO:0000256" key="2">
    <source>
        <dbReference type="ARBA" id="ARBA00022670"/>
    </source>
</evidence>
<dbReference type="AlphaFoldDB" id="A0AAU9CVB8"/>
<evidence type="ECO:0000259" key="7">
    <source>
        <dbReference type="Pfam" id="PF05193"/>
    </source>
</evidence>
<evidence type="ECO:0000259" key="6">
    <source>
        <dbReference type="Pfam" id="PF00675"/>
    </source>
</evidence>
<evidence type="ECO:0000313" key="8">
    <source>
        <dbReference type="EMBL" id="BDD10967.1"/>
    </source>
</evidence>
<dbReference type="GO" id="GO:0046872">
    <property type="term" value="F:metal ion binding"/>
    <property type="evidence" value="ECO:0007669"/>
    <property type="project" value="InterPro"/>
</dbReference>
<sequence>MVQYESFVLDNGLRVVVSEDPTTPMAAVNLIYDVGSRDEDPERTGFAHLFEHLMFGGSKNISSYDEHVQKVGGENNAFTSPDLTNFYVYLPAMNIETAFWLESDRMAALNLDSQVLEVQRKVVVEEFKQRYLNQPYGDVWAELRKMCYTTHPYRWPTIGKDISHIEEATMADVEAFYHKFYVPNNAVLSVVGNVTVEQVRELAEKWFGDIPAGEPCVRNLPAEPEQTEAKSVTKKADVPFDAIFKAYHMPGKASERFVTIDLLGDILGQGKSSRLHERLVKELGIFNDIGAFVTGSFDPGLFVVSGKLKKGQDIKKAEEEILKVLEEIRNEAPPQEELQKVKNQAEASLVFSEMETMSVAMFLGYATLMGDTDLINREPELIRAVTPEGVRSTAEWLLAPERCSTMYYLSEK</sequence>
<dbReference type="Pfam" id="PF00675">
    <property type="entry name" value="Peptidase_M16"/>
    <property type="match status" value="1"/>
</dbReference>
<keyword evidence="9" id="KW-1185">Reference proteome</keyword>
<evidence type="ECO:0000313" key="9">
    <source>
        <dbReference type="Proteomes" id="UP001348817"/>
    </source>
</evidence>
<keyword evidence="5" id="KW-0482">Metalloprotease</keyword>
<dbReference type="Pfam" id="PF05193">
    <property type="entry name" value="Peptidase_M16_C"/>
    <property type="match status" value="1"/>
</dbReference>
<proteinExistence type="inferred from homology"/>
<name>A0AAU9CVB8_9BACT</name>
<dbReference type="PANTHER" id="PTHR43690">
    <property type="entry name" value="NARDILYSIN"/>
    <property type="match status" value="1"/>
</dbReference>
<dbReference type="KEGG" id="fax:FUAX_33990"/>
<dbReference type="InterPro" id="IPR007863">
    <property type="entry name" value="Peptidase_M16_C"/>
</dbReference>
<feature type="domain" description="Peptidase M16 C-terminal" evidence="7">
    <location>
        <begin position="169"/>
        <end position="344"/>
    </location>
</feature>
<dbReference type="Gene3D" id="3.30.830.10">
    <property type="entry name" value="Metalloenzyme, LuxS/M16 peptidase-like"/>
    <property type="match status" value="2"/>
</dbReference>
<protein>
    <submittedName>
        <fullName evidence="8">Peptidase M16</fullName>
    </submittedName>
</protein>
<dbReference type="PANTHER" id="PTHR43690:SF17">
    <property type="entry name" value="PROTEIN YHJJ"/>
    <property type="match status" value="1"/>
</dbReference>
<dbReference type="EMBL" id="AP025314">
    <property type="protein sequence ID" value="BDD10967.1"/>
    <property type="molecule type" value="Genomic_DNA"/>
</dbReference>
<dbReference type="InterPro" id="IPR011765">
    <property type="entry name" value="Pept_M16_N"/>
</dbReference>
<dbReference type="InterPro" id="IPR011249">
    <property type="entry name" value="Metalloenz_LuxS/M16"/>
</dbReference>